<sequence length="206" mass="22336">MADTSDRRARRRAQTLEEILDLALDLMAEEGVAGLSLSAAARRLGIRPPSLYKYFPSRHAVYDALFERGQRAYLEAVRRGAAGREPGLAAMAASLEAGARWVMANQALAQLMFWRPVPGFEPSARAYAPALAVHDHFTALTAAAIERGELHPDAASEEGQALGSSLIAGLLSQQLSNEPDAAFEEGRFTRWVARLPGVLVALYPPR</sequence>
<evidence type="ECO:0000313" key="7">
    <source>
        <dbReference type="Proteomes" id="UP001144036"/>
    </source>
</evidence>
<name>A0ABT4SFP9_9ACTN</name>
<organism evidence="6 7">
    <name type="scientific">Nonomuraea corallina</name>
    <dbReference type="NCBI Taxonomy" id="2989783"/>
    <lineage>
        <taxon>Bacteria</taxon>
        <taxon>Bacillati</taxon>
        <taxon>Actinomycetota</taxon>
        <taxon>Actinomycetes</taxon>
        <taxon>Streptosporangiales</taxon>
        <taxon>Streptosporangiaceae</taxon>
        <taxon>Nonomuraea</taxon>
    </lineage>
</organism>
<dbReference type="InterPro" id="IPR009057">
    <property type="entry name" value="Homeodomain-like_sf"/>
</dbReference>
<evidence type="ECO:0000313" key="6">
    <source>
        <dbReference type="EMBL" id="MDA0635965.1"/>
    </source>
</evidence>
<dbReference type="EMBL" id="JAPNNL010000087">
    <property type="protein sequence ID" value="MDA0635965.1"/>
    <property type="molecule type" value="Genomic_DNA"/>
</dbReference>
<dbReference type="RefSeq" id="WP_270156828.1">
    <property type="nucleotide sequence ID" value="NZ_JAPNNL010000087.1"/>
</dbReference>
<protein>
    <submittedName>
        <fullName evidence="6">TetR/AcrR family transcriptional regulator</fullName>
    </submittedName>
</protein>
<evidence type="ECO:0000256" key="2">
    <source>
        <dbReference type="ARBA" id="ARBA00023125"/>
    </source>
</evidence>
<dbReference type="PANTHER" id="PTHR30055:SF234">
    <property type="entry name" value="HTH-TYPE TRANSCRIPTIONAL REGULATOR BETI"/>
    <property type="match status" value="1"/>
</dbReference>
<dbReference type="Pfam" id="PF00440">
    <property type="entry name" value="TetR_N"/>
    <property type="match status" value="1"/>
</dbReference>
<proteinExistence type="predicted"/>
<feature type="DNA-binding region" description="H-T-H motif" evidence="4">
    <location>
        <begin position="36"/>
        <end position="55"/>
    </location>
</feature>
<dbReference type="PROSITE" id="PS50977">
    <property type="entry name" value="HTH_TETR_2"/>
    <property type="match status" value="1"/>
</dbReference>
<keyword evidence="2 4" id="KW-0238">DNA-binding</keyword>
<dbReference type="InterPro" id="IPR050109">
    <property type="entry name" value="HTH-type_TetR-like_transc_reg"/>
</dbReference>
<evidence type="ECO:0000256" key="4">
    <source>
        <dbReference type="PROSITE-ProRule" id="PRU00335"/>
    </source>
</evidence>
<feature type="domain" description="HTH tetR-type" evidence="5">
    <location>
        <begin position="13"/>
        <end position="73"/>
    </location>
</feature>
<dbReference type="SUPFAM" id="SSF48498">
    <property type="entry name" value="Tetracyclin repressor-like, C-terminal domain"/>
    <property type="match status" value="1"/>
</dbReference>
<keyword evidence="1" id="KW-0805">Transcription regulation</keyword>
<comment type="caution">
    <text evidence="6">The sequence shown here is derived from an EMBL/GenBank/DDBJ whole genome shotgun (WGS) entry which is preliminary data.</text>
</comment>
<dbReference type="SUPFAM" id="SSF46689">
    <property type="entry name" value="Homeodomain-like"/>
    <property type="match status" value="1"/>
</dbReference>
<evidence type="ECO:0000259" key="5">
    <source>
        <dbReference type="PROSITE" id="PS50977"/>
    </source>
</evidence>
<evidence type="ECO:0000256" key="1">
    <source>
        <dbReference type="ARBA" id="ARBA00023015"/>
    </source>
</evidence>
<keyword evidence="3" id="KW-0804">Transcription</keyword>
<dbReference type="PANTHER" id="PTHR30055">
    <property type="entry name" value="HTH-TYPE TRANSCRIPTIONAL REGULATOR RUTR"/>
    <property type="match status" value="1"/>
</dbReference>
<dbReference type="Gene3D" id="1.10.357.10">
    <property type="entry name" value="Tetracycline Repressor, domain 2"/>
    <property type="match status" value="1"/>
</dbReference>
<dbReference type="PRINTS" id="PR00455">
    <property type="entry name" value="HTHTETR"/>
</dbReference>
<gene>
    <name evidence="6" type="ORF">OUY22_21295</name>
</gene>
<dbReference type="InterPro" id="IPR001647">
    <property type="entry name" value="HTH_TetR"/>
</dbReference>
<evidence type="ECO:0000256" key="3">
    <source>
        <dbReference type="ARBA" id="ARBA00023163"/>
    </source>
</evidence>
<dbReference type="Proteomes" id="UP001144036">
    <property type="component" value="Unassembled WGS sequence"/>
</dbReference>
<accession>A0ABT4SFP9</accession>
<dbReference type="InterPro" id="IPR036271">
    <property type="entry name" value="Tet_transcr_reg_TetR-rel_C_sf"/>
</dbReference>
<reference evidence="6" key="1">
    <citation type="submission" date="2022-11" db="EMBL/GenBank/DDBJ databases">
        <title>Nonomuraea corallina sp. nov., a new species of the genus Nonomuraea isolated from sea side sediment in Thai sea.</title>
        <authorList>
            <person name="Ngamcharungchit C."/>
            <person name="Matsumoto A."/>
            <person name="Suriyachadkun C."/>
            <person name="Panbangred W."/>
            <person name="Inahashi Y."/>
            <person name="Intra B."/>
        </authorList>
    </citation>
    <scope>NUCLEOTIDE SEQUENCE</scope>
    <source>
        <strain evidence="6">MCN248</strain>
    </source>
</reference>
<keyword evidence="7" id="KW-1185">Reference proteome</keyword>